<accession>A0A6J8C2F2</accession>
<dbReference type="AlphaFoldDB" id="A0A6J8C2F2"/>
<keyword evidence="3" id="KW-1185">Reference proteome</keyword>
<reference evidence="2 3" key="1">
    <citation type="submission" date="2020-06" db="EMBL/GenBank/DDBJ databases">
        <authorList>
            <person name="Li R."/>
            <person name="Bekaert M."/>
        </authorList>
    </citation>
    <scope>NUCLEOTIDE SEQUENCE [LARGE SCALE GENOMIC DNA]</scope>
    <source>
        <strain evidence="3">wild</strain>
    </source>
</reference>
<name>A0A6J8C2F2_MYTCO</name>
<proteinExistence type="predicted"/>
<sequence>MIKIARDIATIMCGGKAVKSRTEKRQMFHTLKKIVRGMATMLYGGKAELGYDAVRWKRSKSKNGKKKDVLHFHDNNQEYDNDESLKDNDDNDSKVSDVSKNNGYGKDVVGKNSKHKHKKIVCIWHINEDNKEYGNNEWWKHNDYNDGYGNNVPKNMDMARMLHGGQQVKIMI</sequence>
<organism evidence="2 3">
    <name type="scientific">Mytilus coruscus</name>
    <name type="common">Sea mussel</name>
    <dbReference type="NCBI Taxonomy" id="42192"/>
    <lineage>
        <taxon>Eukaryota</taxon>
        <taxon>Metazoa</taxon>
        <taxon>Spiralia</taxon>
        <taxon>Lophotrochozoa</taxon>
        <taxon>Mollusca</taxon>
        <taxon>Bivalvia</taxon>
        <taxon>Autobranchia</taxon>
        <taxon>Pteriomorphia</taxon>
        <taxon>Mytilida</taxon>
        <taxon>Mytiloidea</taxon>
        <taxon>Mytilidae</taxon>
        <taxon>Mytilinae</taxon>
        <taxon>Mytilus</taxon>
    </lineage>
</organism>
<feature type="compositionally biased region" description="Basic and acidic residues" evidence="1">
    <location>
        <begin position="83"/>
        <end position="97"/>
    </location>
</feature>
<evidence type="ECO:0000313" key="3">
    <source>
        <dbReference type="Proteomes" id="UP000507470"/>
    </source>
</evidence>
<evidence type="ECO:0000256" key="1">
    <source>
        <dbReference type="SAM" id="MobiDB-lite"/>
    </source>
</evidence>
<feature type="region of interest" description="Disordered" evidence="1">
    <location>
        <begin position="74"/>
        <end position="111"/>
    </location>
</feature>
<protein>
    <submittedName>
        <fullName evidence="2">Uncharacterized protein</fullName>
    </submittedName>
</protein>
<dbReference type="EMBL" id="CACVKT020004265">
    <property type="protein sequence ID" value="CAC5388817.1"/>
    <property type="molecule type" value="Genomic_DNA"/>
</dbReference>
<evidence type="ECO:0000313" key="2">
    <source>
        <dbReference type="EMBL" id="CAC5388817.1"/>
    </source>
</evidence>
<gene>
    <name evidence="2" type="ORF">MCOR_24052</name>
</gene>
<dbReference type="Proteomes" id="UP000507470">
    <property type="component" value="Unassembled WGS sequence"/>
</dbReference>